<proteinExistence type="inferred from homology"/>
<organism evidence="13 14">
    <name type="scientific">candidate division NPL-UPA2 bacterium Unc8</name>
    <dbReference type="NCBI Taxonomy" id="1980939"/>
    <lineage>
        <taxon>Bacteria</taxon>
    </lineage>
</organism>
<evidence type="ECO:0000256" key="2">
    <source>
        <dbReference type="ARBA" id="ARBA00012980"/>
    </source>
</evidence>
<dbReference type="GO" id="GO:0006233">
    <property type="term" value="P:dTDP biosynthetic process"/>
    <property type="evidence" value="ECO:0007669"/>
    <property type="project" value="InterPro"/>
</dbReference>
<dbReference type="GO" id="GO:0006227">
    <property type="term" value="P:dUDP biosynthetic process"/>
    <property type="evidence" value="ECO:0007669"/>
    <property type="project" value="TreeGrafter"/>
</dbReference>
<dbReference type="PANTHER" id="PTHR10344">
    <property type="entry name" value="THYMIDYLATE KINASE"/>
    <property type="match status" value="1"/>
</dbReference>
<evidence type="ECO:0000256" key="3">
    <source>
        <dbReference type="ARBA" id="ARBA00017144"/>
    </source>
</evidence>
<feature type="binding site" evidence="11">
    <location>
        <begin position="12"/>
        <end position="19"/>
    </location>
    <ligand>
        <name>ATP</name>
        <dbReference type="ChEBI" id="CHEBI:30616"/>
    </ligand>
</feature>
<evidence type="ECO:0000256" key="11">
    <source>
        <dbReference type="HAMAP-Rule" id="MF_00165"/>
    </source>
</evidence>
<protein>
    <recommendedName>
        <fullName evidence="3 11">Thymidylate kinase</fullName>
        <ecNumber evidence="2 11">2.7.4.9</ecNumber>
    </recommendedName>
    <alternativeName>
        <fullName evidence="11">dTMP kinase</fullName>
    </alternativeName>
</protein>
<keyword evidence="6 11" id="KW-0547">Nucleotide-binding</keyword>
<evidence type="ECO:0000256" key="6">
    <source>
        <dbReference type="ARBA" id="ARBA00022741"/>
    </source>
</evidence>
<dbReference type="PANTHER" id="PTHR10344:SF4">
    <property type="entry name" value="UMP-CMP KINASE 2, MITOCHONDRIAL"/>
    <property type="match status" value="1"/>
</dbReference>
<dbReference type="NCBIfam" id="TIGR00041">
    <property type="entry name" value="DTMP_kinase"/>
    <property type="match status" value="1"/>
</dbReference>
<name>A0A399G0A1_UNCN2</name>
<accession>A0A399G0A1</accession>
<dbReference type="AlphaFoldDB" id="A0A399G0A1"/>
<dbReference type="Gene3D" id="3.40.50.300">
    <property type="entry name" value="P-loop containing nucleotide triphosphate hydrolases"/>
    <property type="match status" value="1"/>
</dbReference>
<feature type="domain" description="Thymidylate kinase-like" evidence="12">
    <location>
        <begin position="10"/>
        <end position="199"/>
    </location>
</feature>
<evidence type="ECO:0000256" key="10">
    <source>
        <dbReference type="ARBA" id="ARBA00057735"/>
    </source>
</evidence>
<dbReference type="CDD" id="cd01672">
    <property type="entry name" value="TMPK"/>
    <property type="match status" value="1"/>
</dbReference>
<dbReference type="EMBL" id="NDHY01000002">
    <property type="protein sequence ID" value="RII00803.1"/>
    <property type="molecule type" value="Genomic_DNA"/>
</dbReference>
<reference evidence="13 14" key="1">
    <citation type="submission" date="2018-08" db="EMBL/GenBank/DDBJ databases">
        <title>Draft genome of candidate division NPL-UPA2 bacterium Unc8 that adapted to ultra-basic serpentinizing groundwater.</title>
        <authorList>
            <person name="Ishii S."/>
            <person name="Suzuki S."/>
            <person name="Nealson K.H."/>
        </authorList>
    </citation>
    <scope>NUCLEOTIDE SEQUENCE [LARGE SCALE GENOMIC DNA]</scope>
    <source>
        <strain evidence="13">Unc8</strain>
    </source>
</reference>
<keyword evidence="4 11" id="KW-0808">Transferase</keyword>
<comment type="catalytic activity">
    <reaction evidence="9 11">
        <text>dTMP + ATP = dTDP + ADP</text>
        <dbReference type="Rhea" id="RHEA:13517"/>
        <dbReference type="ChEBI" id="CHEBI:30616"/>
        <dbReference type="ChEBI" id="CHEBI:58369"/>
        <dbReference type="ChEBI" id="CHEBI:63528"/>
        <dbReference type="ChEBI" id="CHEBI:456216"/>
        <dbReference type="EC" id="2.7.4.9"/>
    </reaction>
</comment>
<dbReference type="EC" id="2.7.4.9" evidence="2 11"/>
<evidence type="ECO:0000259" key="12">
    <source>
        <dbReference type="Pfam" id="PF02223"/>
    </source>
</evidence>
<keyword evidence="5 11" id="KW-0545">Nucleotide biosynthesis</keyword>
<comment type="similarity">
    <text evidence="1 11">Belongs to the thymidylate kinase family.</text>
</comment>
<dbReference type="InterPro" id="IPR027417">
    <property type="entry name" value="P-loop_NTPase"/>
</dbReference>
<dbReference type="GO" id="GO:0005829">
    <property type="term" value="C:cytosol"/>
    <property type="evidence" value="ECO:0007669"/>
    <property type="project" value="TreeGrafter"/>
</dbReference>
<evidence type="ECO:0000313" key="14">
    <source>
        <dbReference type="Proteomes" id="UP000266287"/>
    </source>
</evidence>
<dbReference type="FunFam" id="3.40.50.300:FF:000225">
    <property type="entry name" value="Thymidylate kinase"/>
    <property type="match status" value="1"/>
</dbReference>
<dbReference type="GO" id="GO:0006235">
    <property type="term" value="P:dTTP biosynthetic process"/>
    <property type="evidence" value="ECO:0007669"/>
    <property type="project" value="UniProtKB-UniRule"/>
</dbReference>
<evidence type="ECO:0000256" key="4">
    <source>
        <dbReference type="ARBA" id="ARBA00022679"/>
    </source>
</evidence>
<dbReference type="SUPFAM" id="SSF52540">
    <property type="entry name" value="P-loop containing nucleoside triphosphate hydrolases"/>
    <property type="match status" value="1"/>
</dbReference>
<dbReference type="GO" id="GO:0004798">
    <property type="term" value="F:dTMP kinase activity"/>
    <property type="evidence" value="ECO:0007669"/>
    <property type="project" value="UniProtKB-UniRule"/>
</dbReference>
<keyword evidence="7 11" id="KW-0418">Kinase</keyword>
<evidence type="ECO:0000313" key="13">
    <source>
        <dbReference type="EMBL" id="RII00803.1"/>
    </source>
</evidence>
<comment type="caution">
    <text evidence="13">The sequence shown here is derived from an EMBL/GenBank/DDBJ whole genome shotgun (WGS) entry which is preliminary data.</text>
</comment>
<keyword evidence="8 11" id="KW-0067">ATP-binding</keyword>
<evidence type="ECO:0000256" key="5">
    <source>
        <dbReference type="ARBA" id="ARBA00022727"/>
    </source>
</evidence>
<dbReference type="Proteomes" id="UP000266287">
    <property type="component" value="Unassembled WGS sequence"/>
</dbReference>
<evidence type="ECO:0000256" key="8">
    <source>
        <dbReference type="ARBA" id="ARBA00022840"/>
    </source>
</evidence>
<dbReference type="InterPro" id="IPR039430">
    <property type="entry name" value="Thymidylate_kin-like_dom"/>
</dbReference>
<gene>
    <name evidence="11" type="primary">tmk</name>
    <name evidence="13" type="ORF">B9J77_01850</name>
</gene>
<dbReference type="InterPro" id="IPR018094">
    <property type="entry name" value="Thymidylate_kinase"/>
</dbReference>
<comment type="function">
    <text evidence="10 11">Phosphorylation of dTMP to form dTDP in both de novo and salvage pathways of dTTP synthesis.</text>
</comment>
<dbReference type="HAMAP" id="MF_00165">
    <property type="entry name" value="Thymidylate_kinase"/>
    <property type="match status" value="1"/>
</dbReference>
<evidence type="ECO:0000256" key="9">
    <source>
        <dbReference type="ARBA" id="ARBA00048743"/>
    </source>
</evidence>
<sequence>MRENGVLITLEGTEGSGKSTQVKHLSHYLADKGLSTLTTLEPGGTPLGMKLRRILLASKADEIAPLPELFLYLAERAQHVCEVIIPALSEGKIVISDRFLDATVAYQGYGRNLDLTLIEKLNELASQGIKPDLTILLDIEILSGMKRAKRGMKGDRLEEEGDFFHNQVREGYLKIAAFEPERVKVVNASDSMDNIRAAIRKHVDKLLIGRFY</sequence>
<dbReference type="Pfam" id="PF02223">
    <property type="entry name" value="Thymidylate_kin"/>
    <property type="match status" value="1"/>
</dbReference>
<evidence type="ECO:0000256" key="7">
    <source>
        <dbReference type="ARBA" id="ARBA00022777"/>
    </source>
</evidence>
<dbReference type="GO" id="GO:0005524">
    <property type="term" value="F:ATP binding"/>
    <property type="evidence" value="ECO:0007669"/>
    <property type="project" value="UniProtKB-UniRule"/>
</dbReference>
<evidence type="ECO:0000256" key="1">
    <source>
        <dbReference type="ARBA" id="ARBA00009776"/>
    </source>
</evidence>